<keyword evidence="1" id="KW-0812">Transmembrane</keyword>
<evidence type="ECO:0000256" key="1">
    <source>
        <dbReference type="SAM" id="Phobius"/>
    </source>
</evidence>
<name>A0A373FP84_COMTE</name>
<comment type="caution">
    <text evidence="3">The sequence shown here is derived from an EMBL/GenBank/DDBJ whole genome shotgun (WGS) entry which is preliminary data.</text>
</comment>
<sequence length="268" mass="29188">MFSQPLNAASPVSWMMAIAAAIAYALPALATQRLQETGARRCLGLAWALHALTLGWGLLGETARFGFAPALSITAWLVLTVYVVEQQLYPQLRSRWPLSIMGSLAVLLAVIFPGTPLHVNASAWLPLHLALGIASYGLFAAAVVHAALMSHAERQMRLGADHDGGLPLLTLERLTFRFVGAGFLLLTATLAAGWLFGEQLYGRAWVWNHKSVFSLLSWLTFAVLLFGRKRFGWRGHSAVRVLYIGAALLLLAYVGSRFVVEVLLGRTP</sequence>
<accession>A0A373FP84</accession>
<feature type="transmembrane region" description="Helical" evidence="1">
    <location>
        <begin position="239"/>
        <end position="260"/>
    </location>
</feature>
<dbReference type="EMBL" id="QURR01000006">
    <property type="protein sequence ID" value="RGE45950.1"/>
    <property type="molecule type" value="Genomic_DNA"/>
</dbReference>
<feature type="transmembrane region" description="Helical" evidence="1">
    <location>
        <begin position="12"/>
        <end position="30"/>
    </location>
</feature>
<dbReference type="InterPro" id="IPR052372">
    <property type="entry name" value="YpjD/HemX"/>
</dbReference>
<feature type="transmembrane region" description="Helical" evidence="1">
    <location>
        <begin position="42"/>
        <end position="59"/>
    </location>
</feature>
<gene>
    <name evidence="3" type="ORF">DZC30_06660</name>
</gene>
<proteinExistence type="predicted"/>
<evidence type="ECO:0000313" key="4">
    <source>
        <dbReference type="Proteomes" id="UP000261948"/>
    </source>
</evidence>
<protein>
    <submittedName>
        <fullName evidence="3">Cytochrome C assembly protein</fullName>
    </submittedName>
</protein>
<dbReference type="PANTHER" id="PTHR38034">
    <property type="entry name" value="INNER MEMBRANE PROTEIN YPJD"/>
    <property type="match status" value="1"/>
</dbReference>
<feature type="transmembrane region" description="Helical" evidence="1">
    <location>
        <begin position="127"/>
        <end position="148"/>
    </location>
</feature>
<keyword evidence="4" id="KW-1185">Reference proteome</keyword>
<dbReference type="PANTHER" id="PTHR38034:SF1">
    <property type="entry name" value="INNER MEMBRANE PROTEIN YPJD"/>
    <property type="match status" value="1"/>
</dbReference>
<dbReference type="AlphaFoldDB" id="A0A373FP84"/>
<reference evidence="3 4" key="1">
    <citation type="submission" date="2018-08" db="EMBL/GenBank/DDBJ databases">
        <title>Comamonas testosteroni strain SWCO2.</title>
        <authorList>
            <person name="Jiang N."/>
            <person name="Zhang X.Z."/>
        </authorList>
    </citation>
    <scope>NUCLEOTIDE SEQUENCE [LARGE SCALE GENOMIC DNA]</scope>
    <source>
        <strain evidence="3 4">SWCO2</strain>
    </source>
</reference>
<feature type="transmembrane region" description="Helical" evidence="1">
    <location>
        <begin position="209"/>
        <end position="227"/>
    </location>
</feature>
<feature type="transmembrane region" description="Helical" evidence="1">
    <location>
        <begin position="96"/>
        <end position="115"/>
    </location>
</feature>
<feature type="domain" description="Cytochrome c assembly protein" evidence="2">
    <location>
        <begin position="46"/>
        <end position="263"/>
    </location>
</feature>
<organism evidence="3 4">
    <name type="scientific">Comamonas testosteroni</name>
    <name type="common">Pseudomonas testosteroni</name>
    <dbReference type="NCBI Taxonomy" id="285"/>
    <lineage>
        <taxon>Bacteria</taxon>
        <taxon>Pseudomonadati</taxon>
        <taxon>Pseudomonadota</taxon>
        <taxon>Betaproteobacteria</taxon>
        <taxon>Burkholderiales</taxon>
        <taxon>Comamonadaceae</taxon>
        <taxon>Comamonas</taxon>
    </lineage>
</organism>
<feature type="transmembrane region" description="Helical" evidence="1">
    <location>
        <begin position="178"/>
        <end position="197"/>
    </location>
</feature>
<keyword evidence="1" id="KW-1133">Transmembrane helix</keyword>
<keyword evidence="1" id="KW-0472">Membrane</keyword>
<dbReference type="OrthoDB" id="9780793at2"/>
<evidence type="ECO:0000259" key="2">
    <source>
        <dbReference type="Pfam" id="PF01578"/>
    </source>
</evidence>
<dbReference type="Pfam" id="PF01578">
    <property type="entry name" value="Cytochrom_C_asm"/>
    <property type="match status" value="1"/>
</dbReference>
<feature type="transmembrane region" description="Helical" evidence="1">
    <location>
        <begin position="65"/>
        <end position="84"/>
    </location>
</feature>
<dbReference type="InterPro" id="IPR002541">
    <property type="entry name" value="Cyt_c_assembly"/>
</dbReference>
<dbReference type="GO" id="GO:0017004">
    <property type="term" value="P:cytochrome complex assembly"/>
    <property type="evidence" value="ECO:0007669"/>
    <property type="project" value="InterPro"/>
</dbReference>
<dbReference type="Proteomes" id="UP000261948">
    <property type="component" value="Unassembled WGS sequence"/>
</dbReference>
<evidence type="ECO:0000313" key="3">
    <source>
        <dbReference type="EMBL" id="RGE45950.1"/>
    </source>
</evidence>
<dbReference type="GO" id="GO:0020037">
    <property type="term" value="F:heme binding"/>
    <property type="evidence" value="ECO:0007669"/>
    <property type="project" value="InterPro"/>
</dbReference>